<feature type="binding site" evidence="10">
    <location>
        <position position="139"/>
    </location>
    <ligand>
        <name>Mg(2+)</name>
        <dbReference type="ChEBI" id="CHEBI:18420"/>
    </ligand>
</feature>
<dbReference type="EMBL" id="CP071446">
    <property type="protein sequence ID" value="QTA37125.1"/>
    <property type="molecule type" value="Genomic_DNA"/>
</dbReference>
<keyword evidence="5 10" id="KW-0479">Metal-binding</keyword>
<dbReference type="CDD" id="cd02007">
    <property type="entry name" value="TPP_DXS"/>
    <property type="match status" value="1"/>
</dbReference>
<protein>
    <recommendedName>
        <fullName evidence="10">1-deoxy-D-xylulose-5-phosphate synthase</fullName>
        <ecNumber evidence="10">2.2.1.7</ecNumber>
    </recommendedName>
    <alternativeName>
        <fullName evidence="10">1-deoxyxylulose-5-phosphate synthase</fullName>
        <shortName evidence="10">DXP synthase</shortName>
        <shortName evidence="10">DXPS</shortName>
    </alternativeName>
</protein>
<evidence type="ECO:0000256" key="4">
    <source>
        <dbReference type="ARBA" id="ARBA00022679"/>
    </source>
</evidence>
<comment type="function">
    <text evidence="10">Catalyzes the acyloin condensation reaction between C atoms 2 and 3 of pyruvate and glyceraldehyde 3-phosphate to yield 1-deoxy-D-xylulose-5-phosphate (DXP).</text>
</comment>
<evidence type="ECO:0000256" key="3">
    <source>
        <dbReference type="ARBA" id="ARBA00011738"/>
    </source>
</evidence>
<keyword evidence="4 10" id="KW-0808">Transferase</keyword>
<keyword evidence="8 10" id="KW-0786">Thiamine pyrophosphate</keyword>
<dbReference type="NCBIfam" id="NF003933">
    <property type="entry name" value="PRK05444.2-2"/>
    <property type="match status" value="1"/>
</dbReference>
<evidence type="ECO:0000259" key="11">
    <source>
        <dbReference type="SMART" id="SM00861"/>
    </source>
</evidence>
<proteinExistence type="inferred from homology"/>
<comment type="cofactor">
    <cofactor evidence="10">
        <name>thiamine diphosphate</name>
        <dbReference type="ChEBI" id="CHEBI:58937"/>
    </cofactor>
    <text evidence="10">Binds 1 thiamine pyrophosphate per subunit.</text>
</comment>
<comment type="cofactor">
    <cofactor evidence="10">
        <name>Mg(2+)</name>
        <dbReference type="ChEBI" id="CHEBI:18420"/>
    </cofactor>
    <text evidence="10">Binds 1 Mg(2+) ion per subunit.</text>
</comment>
<comment type="subunit">
    <text evidence="3 10">Homodimer.</text>
</comment>
<feature type="binding site" evidence="10">
    <location>
        <position position="168"/>
    </location>
    <ligand>
        <name>Mg(2+)</name>
        <dbReference type="ChEBI" id="CHEBI:18420"/>
    </ligand>
</feature>
<dbReference type="PANTHER" id="PTHR43322:SF5">
    <property type="entry name" value="1-DEOXY-D-XYLULOSE-5-PHOSPHATE SYNTHASE, CHLOROPLASTIC"/>
    <property type="match status" value="1"/>
</dbReference>
<dbReference type="SUPFAM" id="SSF52518">
    <property type="entry name" value="Thiamin diphosphate-binding fold (THDP-binding)"/>
    <property type="match status" value="2"/>
</dbReference>
<evidence type="ECO:0000313" key="13">
    <source>
        <dbReference type="Proteomes" id="UP000671862"/>
    </source>
</evidence>
<dbReference type="SUPFAM" id="SSF52922">
    <property type="entry name" value="TK C-terminal domain-like"/>
    <property type="match status" value="1"/>
</dbReference>
<keyword evidence="13" id="KW-1185">Reference proteome</keyword>
<dbReference type="GO" id="GO:0008661">
    <property type="term" value="F:1-deoxy-D-xylulose-5-phosphate synthase activity"/>
    <property type="evidence" value="ECO:0007669"/>
    <property type="project" value="UniProtKB-EC"/>
</dbReference>
<evidence type="ECO:0000256" key="6">
    <source>
        <dbReference type="ARBA" id="ARBA00022842"/>
    </source>
</evidence>
<comment type="catalytic activity">
    <reaction evidence="10">
        <text>D-glyceraldehyde 3-phosphate + pyruvate + H(+) = 1-deoxy-D-xylulose 5-phosphate + CO2</text>
        <dbReference type="Rhea" id="RHEA:12605"/>
        <dbReference type="ChEBI" id="CHEBI:15361"/>
        <dbReference type="ChEBI" id="CHEBI:15378"/>
        <dbReference type="ChEBI" id="CHEBI:16526"/>
        <dbReference type="ChEBI" id="CHEBI:57792"/>
        <dbReference type="ChEBI" id="CHEBI:59776"/>
        <dbReference type="EC" id="2.2.1.7"/>
    </reaction>
</comment>
<feature type="binding site" evidence="10">
    <location>
        <position position="168"/>
    </location>
    <ligand>
        <name>thiamine diphosphate</name>
        <dbReference type="ChEBI" id="CHEBI:58937"/>
    </ligand>
</feature>
<dbReference type="Pfam" id="PF02780">
    <property type="entry name" value="Transketolase_C"/>
    <property type="match status" value="1"/>
</dbReference>
<dbReference type="Pfam" id="PF13292">
    <property type="entry name" value="DXP_synthase_N"/>
    <property type="match status" value="1"/>
</dbReference>
<sequence>MDYIKKIREMNYKDLNKFAQQIREYIIDVISRNGGHLASNLGVVELTIALYRVFNPFEDYIIWDTGHQTYTHKLLTGRWELFPSIRKFGGISGYTNIAESQADRFGAGHVGTSIAAALGIEQALRKENKKVNVVVVIGDGAFTSGEALEALNQIKSLNSKIKIIVNSNSMSISKNVGGLSHFLDNLRTSKVYLDIKNIMKRNISEPLEDELKRIRDAIKVTFSGDDFFEALGLKHLGPLNGHNIQEMEKVFTRVKDYDYPTVITVNTIKGKGYNSSEDDPESFHSASKFDISSGTFLSKSGFISYSEAFGNILVKLAEKDEHIIAITAAMKTGTGLSLFAQKFPDRFFDLGITEQSCVTFAGGLAISGFKPVFAVYSTFLQRGFDQLIHDIALQNLPVIFAIDRAGVVGEDGPTHHGLFDIAYLKMIPNIRILAPMNIQDLVNTIYTVFKFPIDAPIAIRYPRDSEFGDFKKIYDKIQLVELYKWEILRTGKNVAIISTGTITQEAVKAAQKNNWTVVFARSIKPVDINTIKWVLNNHNYVFTLEEGTTYGGFGESVARYGKVTILGIEDIFPTHGSRRELLKFLKLDKDGIETKIFESIERGQYYENANRIW</sequence>
<dbReference type="InterPro" id="IPR005477">
    <property type="entry name" value="Dxylulose-5-P_synthase"/>
</dbReference>
<comment type="similarity">
    <text evidence="2 10">Belongs to the transketolase family. DXPS subfamily.</text>
</comment>
<feature type="binding site" evidence="10">
    <location>
        <begin position="140"/>
        <end position="141"/>
    </location>
    <ligand>
        <name>thiamine diphosphate</name>
        <dbReference type="ChEBI" id="CHEBI:58937"/>
    </ligand>
</feature>
<feature type="binding site" evidence="10">
    <location>
        <position position="354"/>
    </location>
    <ligand>
        <name>thiamine diphosphate</name>
        <dbReference type="ChEBI" id="CHEBI:58937"/>
    </ligand>
</feature>
<organism evidence="12 13">
    <name type="scientific">Thermosipho ferrireducens</name>
    <dbReference type="NCBI Taxonomy" id="2571116"/>
    <lineage>
        <taxon>Bacteria</taxon>
        <taxon>Thermotogati</taxon>
        <taxon>Thermotogota</taxon>
        <taxon>Thermotogae</taxon>
        <taxon>Thermotogales</taxon>
        <taxon>Fervidobacteriaceae</taxon>
        <taxon>Thermosipho</taxon>
    </lineage>
</organism>
<dbReference type="NCBIfam" id="TIGR00204">
    <property type="entry name" value="dxs"/>
    <property type="match status" value="1"/>
</dbReference>
<feature type="binding site" evidence="10">
    <location>
        <position position="273"/>
    </location>
    <ligand>
        <name>thiamine diphosphate</name>
        <dbReference type="ChEBI" id="CHEBI:58937"/>
    </ligand>
</feature>
<evidence type="ECO:0000256" key="2">
    <source>
        <dbReference type="ARBA" id="ARBA00011081"/>
    </source>
</evidence>
<dbReference type="SMART" id="SM00861">
    <property type="entry name" value="Transket_pyr"/>
    <property type="match status" value="1"/>
</dbReference>
<comment type="caution">
    <text evidence="10">Lacks conserved residue(s) required for the propagation of feature annotation.</text>
</comment>
<dbReference type="InterPro" id="IPR049557">
    <property type="entry name" value="Transketolase_CS"/>
</dbReference>
<evidence type="ECO:0000256" key="7">
    <source>
        <dbReference type="ARBA" id="ARBA00022977"/>
    </source>
</evidence>
<feature type="binding site" evidence="10">
    <location>
        <position position="67"/>
    </location>
    <ligand>
        <name>thiamine diphosphate</name>
        <dbReference type="ChEBI" id="CHEBI:58937"/>
    </ligand>
</feature>
<evidence type="ECO:0000256" key="5">
    <source>
        <dbReference type="ARBA" id="ARBA00022723"/>
    </source>
</evidence>
<reference evidence="12 13" key="1">
    <citation type="submission" date="2021-03" db="EMBL/GenBank/DDBJ databases">
        <title>Thermosipho ferrireducens sp.nov., an anaerobic thermophilic iron-reducing bacterium isolated from a deep-sea hydrothermal sulfide deposits.</title>
        <authorList>
            <person name="Zeng X."/>
            <person name="Chen Y."/>
            <person name="Shao Z."/>
        </authorList>
    </citation>
    <scope>NUCLEOTIDE SEQUENCE [LARGE SCALE GENOMIC DNA]</scope>
    <source>
        <strain evidence="12 13">JL129W03</strain>
    </source>
</reference>
<evidence type="ECO:0000256" key="1">
    <source>
        <dbReference type="ARBA" id="ARBA00004980"/>
    </source>
</evidence>
<comment type="pathway">
    <text evidence="1 10">Metabolic intermediate biosynthesis; 1-deoxy-D-xylulose 5-phosphate biosynthesis; 1-deoxy-D-xylulose 5-phosphate from D-glyceraldehyde 3-phosphate and pyruvate: step 1/1.</text>
</comment>
<dbReference type="PANTHER" id="PTHR43322">
    <property type="entry name" value="1-D-DEOXYXYLULOSE 5-PHOSPHATE SYNTHASE-RELATED"/>
    <property type="match status" value="1"/>
</dbReference>
<keyword evidence="9 10" id="KW-0414">Isoprene biosynthesis</keyword>
<evidence type="ECO:0000256" key="8">
    <source>
        <dbReference type="ARBA" id="ARBA00023052"/>
    </source>
</evidence>
<dbReference type="EC" id="2.2.1.7" evidence="10"/>
<keyword evidence="7 10" id="KW-0784">Thiamine biosynthesis</keyword>
<dbReference type="InterPro" id="IPR033248">
    <property type="entry name" value="Transketolase_C"/>
</dbReference>
<dbReference type="InterPro" id="IPR029061">
    <property type="entry name" value="THDP-binding"/>
</dbReference>
<dbReference type="InterPro" id="IPR005475">
    <property type="entry name" value="Transketolase-like_Pyr-bd"/>
</dbReference>
<dbReference type="InterPro" id="IPR009014">
    <property type="entry name" value="Transketo_C/PFOR_II"/>
</dbReference>
<accession>A0ABX7S7N5</accession>
<name>A0ABX7S7N5_9BACT</name>
<feature type="domain" description="Transketolase-like pyrimidine-binding" evidence="11">
    <location>
        <begin position="303"/>
        <end position="469"/>
    </location>
</feature>
<dbReference type="Proteomes" id="UP000671862">
    <property type="component" value="Chromosome"/>
</dbReference>
<dbReference type="HAMAP" id="MF_00315">
    <property type="entry name" value="DXP_synth"/>
    <property type="match status" value="1"/>
</dbReference>
<dbReference type="RefSeq" id="WP_207565848.1">
    <property type="nucleotide sequence ID" value="NZ_CP071446.1"/>
</dbReference>
<gene>
    <name evidence="10" type="primary">dxs</name>
    <name evidence="12" type="ORF">JYK00_05060</name>
</gene>
<evidence type="ECO:0000256" key="10">
    <source>
        <dbReference type="HAMAP-Rule" id="MF_00315"/>
    </source>
</evidence>
<evidence type="ECO:0000256" key="9">
    <source>
        <dbReference type="ARBA" id="ARBA00023229"/>
    </source>
</evidence>
<dbReference type="Pfam" id="PF02779">
    <property type="entry name" value="Transket_pyr"/>
    <property type="match status" value="1"/>
</dbReference>
<evidence type="ECO:0000313" key="12">
    <source>
        <dbReference type="EMBL" id="QTA37125.1"/>
    </source>
</evidence>
<dbReference type="CDD" id="cd07033">
    <property type="entry name" value="TPP_PYR_DXS_TK_like"/>
    <property type="match status" value="1"/>
</dbReference>
<dbReference type="Gene3D" id="3.40.50.920">
    <property type="match status" value="1"/>
</dbReference>
<dbReference type="Gene3D" id="3.40.50.970">
    <property type="match status" value="2"/>
</dbReference>
<keyword evidence="6 10" id="KW-0460">Magnesium</keyword>
<dbReference type="PROSITE" id="PS00801">
    <property type="entry name" value="TRANSKETOLASE_1"/>
    <property type="match status" value="1"/>
</dbReference>